<reference evidence="2" key="1">
    <citation type="submission" date="2020-04" db="EMBL/GenBank/DDBJ databases">
        <authorList>
            <person name="Zhang T."/>
        </authorList>
    </citation>
    <scope>NUCLEOTIDE SEQUENCE</scope>
    <source>
        <strain evidence="2">HKST-UBA02</strain>
    </source>
</reference>
<feature type="non-terminal residue" evidence="2">
    <location>
        <position position="1"/>
    </location>
</feature>
<dbReference type="InterPro" id="IPR022643">
    <property type="entry name" value="De-COase2_C"/>
</dbReference>
<dbReference type="EMBL" id="JAGQKY010000172">
    <property type="protein sequence ID" value="MCA9397865.1"/>
    <property type="molecule type" value="Genomic_DNA"/>
</dbReference>
<dbReference type="SUPFAM" id="SSF50621">
    <property type="entry name" value="Alanine racemase C-terminal domain-like"/>
    <property type="match status" value="1"/>
</dbReference>
<comment type="caution">
    <text evidence="2">The sequence shown here is derived from an EMBL/GenBank/DDBJ whole genome shotgun (WGS) entry which is preliminary data.</text>
</comment>
<dbReference type="InterPro" id="IPR009006">
    <property type="entry name" value="Ala_racemase/Decarboxylase_C"/>
</dbReference>
<dbReference type="GO" id="GO:0003824">
    <property type="term" value="F:catalytic activity"/>
    <property type="evidence" value="ECO:0007669"/>
    <property type="project" value="InterPro"/>
</dbReference>
<dbReference type="Gene3D" id="2.40.37.10">
    <property type="entry name" value="Lyase, Ornithine Decarboxylase, Chain A, domain 1"/>
    <property type="match status" value="1"/>
</dbReference>
<dbReference type="AlphaFoldDB" id="A0A955LWK6"/>
<evidence type="ECO:0000313" key="3">
    <source>
        <dbReference type="Proteomes" id="UP000699691"/>
    </source>
</evidence>
<gene>
    <name evidence="2" type="ORF">KC573_03470</name>
</gene>
<feature type="domain" description="Orn/DAP/Arg decarboxylase 2 C-terminal" evidence="1">
    <location>
        <begin position="3"/>
        <end position="88"/>
    </location>
</feature>
<dbReference type="Proteomes" id="UP000699691">
    <property type="component" value="Unassembled WGS sequence"/>
</dbReference>
<evidence type="ECO:0000313" key="2">
    <source>
        <dbReference type="EMBL" id="MCA9397865.1"/>
    </source>
</evidence>
<evidence type="ECO:0000259" key="1">
    <source>
        <dbReference type="Pfam" id="PF00278"/>
    </source>
</evidence>
<organism evidence="2 3">
    <name type="scientific">candidate division WWE3 bacterium</name>
    <dbReference type="NCBI Taxonomy" id="2053526"/>
    <lineage>
        <taxon>Bacteria</taxon>
        <taxon>Katanobacteria</taxon>
    </lineage>
</organism>
<proteinExistence type="predicted"/>
<sequence>CNSAMHIMLRVADVKDSKNVILNGGVNMVGWQRFEVEYFPLINISQKEMVERDVNMWGNLCTTWDIWGYHYFGRDLKVGDYIVAPNQGALTYSLAQSFINKIPEVYKL</sequence>
<protein>
    <submittedName>
        <fullName evidence="2">Decarboxylase</fullName>
    </submittedName>
</protein>
<dbReference type="Pfam" id="PF00278">
    <property type="entry name" value="Orn_DAP_Arg_deC"/>
    <property type="match status" value="1"/>
</dbReference>
<reference evidence="2" key="2">
    <citation type="journal article" date="2021" name="Microbiome">
        <title>Successional dynamics and alternative stable states in a saline activated sludge microbial community over 9 years.</title>
        <authorList>
            <person name="Wang Y."/>
            <person name="Ye J."/>
            <person name="Ju F."/>
            <person name="Liu L."/>
            <person name="Boyd J.A."/>
            <person name="Deng Y."/>
            <person name="Parks D.H."/>
            <person name="Jiang X."/>
            <person name="Yin X."/>
            <person name="Woodcroft B.J."/>
            <person name="Tyson G.W."/>
            <person name="Hugenholtz P."/>
            <person name="Polz M.F."/>
            <person name="Zhang T."/>
        </authorList>
    </citation>
    <scope>NUCLEOTIDE SEQUENCE</scope>
    <source>
        <strain evidence="2">HKST-UBA02</strain>
    </source>
</reference>
<accession>A0A955LWK6</accession>
<name>A0A955LWK6_UNCKA</name>